<dbReference type="Gene3D" id="3.40.50.300">
    <property type="entry name" value="P-loop containing nucleotide triphosphate hydrolases"/>
    <property type="match status" value="1"/>
</dbReference>
<reference evidence="2 3" key="1">
    <citation type="submission" date="2020-05" db="EMBL/GenBank/DDBJ databases">
        <title>MicrobeNet Type strains.</title>
        <authorList>
            <person name="Nicholson A.C."/>
        </authorList>
    </citation>
    <scope>NUCLEOTIDE SEQUENCE [LARGE SCALE GENOMIC DNA]</scope>
    <source>
        <strain evidence="2 3">JCM 3224</strain>
    </source>
</reference>
<proteinExistence type="predicted"/>
<dbReference type="RefSeq" id="WP_067520475.1">
    <property type="nucleotide sequence ID" value="NZ_JABELX010000001.1"/>
</dbReference>
<keyword evidence="3" id="KW-1185">Reference proteome</keyword>
<dbReference type="InterPro" id="IPR006083">
    <property type="entry name" value="PRK/URK"/>
</dbReference>
<accession>A0A849C6A2</accession>
<dbReference type="SUPFAM" id="SSF52540">
    <property type="entry name" value="P-loop containing nucleoside triphosphate hydrolases"/>
    <property type="match status" value="1"/>
</dbReference>
<dbReference type="Pfam" id="PF00485">
    <property type="entry name" value="PRK"/>
    <property type="match status" value="1"/>
</dbReference>
<dbReference type="AlphaFoldDB" id="A0A849C6A2"/>
<protein>
    <recommendedName>
        <fullName evidence="1">Phosphoribulokinase/uridine kinase domain-containing protein</fullName>
    </recommendedName>
</protein>
<dbReference type="InterPro" id="IPR027417">
    <property type="entry name" value="P-loop_NTPase"/>
</dbReference>
<feature type="domain" description="Phosphoribulokinase/uridine kinase" evidence="1">
    <location>
        <begin position="76"/>
        <end position="146"/>
    </location>
</feature>
<sequence length="180" mass="19740">MAYVRIEEIAAAVARGEPRLGATKLVAVDGPGGAGKSTLADGLAAACHGIVLHTDDFASWDHPLDWWPRLERQILAPIAAGRPGRYQRYDWGTGALSEWHEVDPPQVLILEGVSAARGAVRDRLTLSIWVETPANVRLTRGLERDGVDALPLWQRWMADEDAHFATDRTREHADVIVSGH</sequence>
<dbReference type="GO" id="GO:0016301">
    <property type="term" value="F:kinase activity"/>
    <property type="evidence" value="ECO:0007669"/>
    <property type="project" value="InterPro"/>
</dbReference>
<dbReference type="Proteomes" id="UP000586827">
    <property type="component" value="Unassembled WGS sequence"/>
</dbReference>
<evidence type="ECO:0000259" key="1">
    <source>
        <dbReference type="Pfam" id="PF00485"/>
    </source>
</evidence>
<gene>
    <name evidence="2" type="ORF">HLB23_01100</name>
</gene>
<dbReference type="EMBL" id="JABELX010000001">
    <property type="protein sequence ID" value="NNH68491.1"/>
    <property type="molecule type" value="Genomic_DNA"/>
</dbReference>
<evidence type="ECO:0000313" key="2">
    <source>
        <dbReference type="EMBL" id="NNH68491.1"/>
    </source>
</evidence>
<organism evidence="2 3">
    <name type="scientific">Nocardia uniformis</name>
    <dbReference type="NCBI Taxonomy" id="53432"/>
    <lineage>
        <taxon>Bacteria</taxon>
        <taxon>Bacillati</taxon>
        <taxon>Actinomycetota</taxon>
        <taxon>Actinomycetes</taxon>
        <taxon>Mycobacteriales</taxon>
        <taxon>Nocardiaceae</taxon>
        <taxon>Nocardia</taxon>
    </lineage>
</organism>
<name>A0A849C6A2_9NOCA</name>
<dbReference type="GO" id="GO:0005524">
    <property type="term" value="F:ATP binding"/>
    <property type="evidence" value="ECO:0007669"/>
    <property type="project" value="InterPro"/>
</dbReference>
<evidence type="ECO:0000313" key="3">
    <source>
        <dbReference type="Proteomes" id="UP000586827"/>
    </source>
</evidence>
<comment type="caution">
    <text evidence="2">The sequence shown here is derived from an EMBL/GenBank/DDBJ whole genome shotgun (WGS) entry which is preliminary data.</text>
</comment>